<dbReference type="InterPro" id="IPR036249">
    <property type="entry name" value="Thioredoxin-like_sf"/>
</dbReference>
<organism evidence="3">
    <name type="scientific">viral metagenome</name>
    <dbReference type="NCBI Taxonomy" id="1070528"/>
    <lineage>
        <taxon>unclassified sequences</taxon>
        <taxon>metagenomes</taxon>
        <taxon>organismal metagenomes</taxon>
    </lineage>
</organism>
<feature type="transmembrane region" description="Helical" evidence="1">
    <location>
        <begin position="16"/>
        <end position="34"/>
    </location>
</feature>
<dbReference type="AlphaFoldDB" id="A0A6C0LN53"/>
<dbReference type="InterPro" id="IPR013766">
    <property type="entry name" value="Thioredoxin_domain"/>
</dbReference>
<evidence type="ECO:0000256" key="1">
    <source>
        <dbReference type="SAM" id="Phobius"/>
    </source>
</evidence>
<dbReference type="Pfam" id="PF00085">
    <property type="entry name" value="Thioredoxin"/>
    <property type="match status" value="1"/>
</dbReference>
<sequence>MAKTFARVRGKTSSSGTLYTIIIISTVFLIAVILSNKDVIRERFFGGSDAKRLSFEYYYMDTCGHCVEFNDTGIWDKLNKETFNHISLKKYNRSEHLERVKSLGISSFPTFVVVDNSSNIIASFEEARTYEKLLAFIRKYDKE</sequence>
<keyword evidence="1" id="KW-1133">Transmembrane helix</keyword>
<reference evidence="3" key="1">
    <citation type="journal article" date="2020" name="Nature">
        <title>Giant virus diversity and host interactions through global metagenomics.</title>
        <authorList>
            <person name="Schulz F."/>
            <person name="Roux S."/>
            <person name="Paez-Espino D."/>
            <person name="Jungbluth S."/>
            <person name="Walsh D.A."/>
            <person name="Denef V.J."/>
            <person name="McMahon K.D."/>
            <person name="Konstantinidis K.T."/>
            <person name="Eloe-Fadrosh E.A."/>
            <person name="Kyrpides N.C."/>
            <person name="Woyke T."/>
        </authorList>
    </citation>
    <scope>NUCLEOTIDE SEQUENCE</scope>
    <source>
        <strain evidence="3">GVMAG-M-3300027963-21</strain>
    </source>
</reference>
<proteinExistence type="predicted"/>
<accession>A0A6C0LN53</accession>
<evidence type="ECO:0000259" key="2">
    <source>
        <dbReference type="Pfam" id="PF00085"/>
    </source>
</evidence>
<dbReference type="EMBL" id="MN740526">
    <property type="protein sequence ID" value="QHU31378.1"/>
    <property type="molecule type" value="Genomic_DNA"/>
</dbReference>
<dbReference type="CDD" id="cd02947">
    <property type="entry name" value="TRX_family"/>
    <property type="match status" value="1"/>
</dbReference>
<protein>
    <recommendedName>
        <fullName evidence="2">Thioredoxin domain-containing protein</fullName>
    </recommendedName>
</protein>
<keyword evidence="1" id="KW-0812">Transmembrane</keyword>
<feature type="domain" description="Thioredoxin" evidence="2">
    <location>
        <begin position="57"/>
        <end position="139"/>
    </location>
</feature>
<name>A0A6C0LN53_9ZZZZ</name>
<dbReference type="Gene3D" id="3.40.30.10">
    <property type="entry name" value="Glutaredoxin"/>
    <property type="match status" value="1"/>
</dbReference>
<evidence type="ECO:0000313" key="3">
    <source>
        <dbReference type="EMBL" id="QHU31378.1"/>
    </source>
</evidence>
<keyword evidence="1" id="KW-0472">Membrane</keyword>
<dbReference type="SUPFAM" id="SSF52833">
    <property type="entry name" value="Thioredoxin-like"/>
    <property type="match status" value="1"/>
</dbReference>